<accession>A0A154M3W5</accession>
<sequence>MARPGARLVHLTARLGAVAFTIGFGYAALARVGVLLPALRSVHKRHSRPVDPGGAPDGHAVTFLVPARQEHSTIGRALRSMLACRPGDGGVVAVVDSDDPRTITAAEGAHDGSGRLRVLHDASPGGKGAALTAALTVIDTEIVGVFDADSVVRPGLLPPVRQAFADGADVVQVPVRPCWNRPAAWHGTRTLLDYAAWSSGRAGTTTGVVRLSGTGVFFRTSLLRAVGGWRPSLTEDFDLALRLTAAGARITVVDRPDLATDEQVPHSASSLLRQRIRWHQGFLEILATGVWWRMPTTRMRMSAVGPLLVPVGRALAAVAAVPTLAAVLAAGSAPLTLLVPAGLSCLVLAIDVAVFVRLAPSYGVRPSLARLVALVLGAVPFYTVSATASTLAVVRQLTGQHDWETTEHAASE</sequence>
<reference evidence="5 7" key="1">
    <citation type="submission" date="2015-12" db="EMBL/GenBank/DDBJ databases">
        <title>Amycolatopsis regifaucium genome sequencing and assembly.</title>
        <authorList>
            <person name="Mayilraj S."/>
        </authorList>
    </citation>
    <scope>NUCLEOTIDE SEQUENCE [LARGE SCALE GENOMIC DNA]</scope>
    <source>
        <strain evidence="5 7">GY080</strain>
    </source>
</reference>
<keyword evidence="2" id="KW-0328">Glycosyltransferase</keyword>
<dbReference type="CDD" id="cd06423">
    <property type="entry name" value="CESA_like"/>
    <property type="match status" value="1"/>
</dbReference>
<organism evidence="5 7">
    <name type="scientific">Amycolatopsis regifaucium</name>
    <dbReference type="NCBI Taxonomy" id="546365"/>
    <lineage>
        <taxon>Bacteria</taxon>
        <taxon>Bacillati</taxon>
        <taxon>Actinomycetota</taxon>
        <taxon>Actinomycetes</taxon>
        <taxon>Pseudonocardiales</taxon>
        <taxon>Pseudonocardiaceae</taxon>
        <taxon>Amycolatopsis</taxon>
    </lineage>
</organism>
<feature type="transmembrane region" description="Helical" evidence="4">
    <location>
        <begin position="15"/>
        <end position="39"/>
    </location>
</feature>
<gene>
    <name evidence="6" type="ORF">ATP06_0216695</name>
    <name evidence="5" type="ORF">AVL48_17010</name>
</gene>
<dbReference type="Pfam" id="PF13641">
    <property type="entry name" value="Glyco_tranf_2_3"/>
    <property type="match status" value="1"/>
</dbReference>
<feature type="transmembrane region" description="Helical" evidence="4">
    <location>
        <begin position="337"/>
        <end position="359"/>
    </location>
</feature>
<evidence type="ECO:0008006" key="9">
    <source>
        <dbReference type="Google" id="ProtNLM"/>
    </source>
</evidence>
<keyword evidence="4" id="KW-0472">Membrane</keyword>
<dbReference type="RefSeq" id="WP_061980941.1">
    <property type="nucleotide sequence ID" value="NZ_FOPQ01000002.1"/>
</dbReference>
<comment type="similarity">
    <text evidence="1">Belongs to the glycosyltransferase 2 family.</text>
</comment>
<evidence type="ECO:0000313" key="7">
    <source>
        <dbReference type="Proteomes" id="UP000076321"/>
    </source>
</evidence>
<evidence type="ECO:0000256" key="1">
    <source>
        <dbReference type="ARBA" id="ARBA00006739"/>
    </source>
</evidence>
<name>A0A154M3W5_9PSEU</name>
<evidence type="ECO:0000313" key="5">
    <source>
        <dbReference type="EMBL" id="KZB79292.1"/>
    </source>
</evidence>
<dbReference type="Gene3D" id="3.90.550.10">
    <property type="entry name" value="Spore Coat Polysaccharide Biosynthesis Protein SpsA, Chain A"/>
    <property type="match status" value="1"/>
</dbReference>
<dbReference type="EMBL" id="LOBU02000013">
    <property type="protein sequence ID" value="OKA07474.1"/>
    <property type="molecule type" value="Genomic_DNA"/>
</dbReference>
<evidence type="ECO:0000313" key="6">
    <source>
        <dbReference type="EMBL" id="OKA07474.1"/>
    </source>
</evidence>
<feature type="transmembrane region" description="Helical" evidence="4">
    <location>
        <begin position="371"/>
        <end position="394"/>
    </location>
</feature>
<dbReference type="SUPFAM" id="SSF53448">
    <property type="entry name" value="Nucleotide-diphospho-sugar transferases"/>
    <property type="match status" value="1"/>
</dbReference>
<dbReference type="Proteomes" id="UP000076321">
    <property type="component" value="Unassembled WGS sequence"/>
</dbReference>
<keyword evidence="4" id="KW-1133">Transmembrane helix</keyword>
<keyword evidence="3" id="KW-0808">Transferase</keyword>
<evidence type="ECO:0000256" key="3">
    <source>
        <dbReference type="ARBA" id="ARBA00022679"/>
    </source>
</evidence>
<dbReference type="InterPro" id="IPR029044">
    <property type="entry name" value="Nucleotide-diphossugar_trans"/>
</dbReference>
<comment type="caution">
    <text evidence="5">The sequence shown here is derived from an EMBL/GenBank/DDBJ whole genome shotgun (WGS) entry which is preliminary data.</text>
</comment>
<dbReference type="PANTHER" id="PTHR43630:SF1">
    <property type="entry name" value="POLY-BETA-1,6-N-ACETYL-D-GLUCOSAMINE SYNTHASE"/>
    <property type="match status" value="1"/>
</dbReference>
<evidence type="ECO:0000313" key="8">
    <source>
        <dbReference type="Proteomes" id="UP000186883"/>
    </source>
</evidence>
<evidence type="ECO:0000256" key="4">
    <source>
        <dbReference type="SAM" id="Phobius"/>
    </source>
</evidence>
<evidence type="ECO:0000256" key="2">
    <source>
        <dbReference type="ARBA" id="ARBA00022676"/>
    </source>
</evidence>
<dbReference type="PANTHER" id="PTHR43630">
    <property type="entry name" value="POLY-BETA-1,6-N-ACETYL-D-GLUCOSAMINE SYNTHASE"/>
    <property type="match status" value="1"/>
</dbReference>
<keyword evidence="8" id="KW-1185">Reference proteome</keyword>
<dbReference type="Proteomes" id="UP000186883">
    <property type="component" value="Unassembled WGS sequence"/>
</dbReference>
<protein>
    <recommendedName>
        <fullName evidence="9">Glycosyl transferase</fullName>
    </recommendedName>
</protein>
<dbReference type="AlphaFoldDB" id="A0A154M3W5"/>
<feature type="transmembrane region" description="Helical" evidence="4">
    <location>
        <begin position="307"/>
        <end position="331"/>
    </location>
</feature>
<proteinExistence type="inferred from homology"/>
<dbReference type="OrthoDB" id="1757142at2"/>
<reference evidence="6 8" key="2">
    <citation type="submission" date="2016-11" db="EMBL/GenBank/DDBJ databases">
        <title>Genome sequencing of Amycolatopsis regifaucium.</title>
        <authorList>
            <person name="Mayilraj S."/>
            <person name="Kaur N."/>
        </authorList>
    </citation>
    <scope>NUCLEOTIDE SEQUENCE [LARGE SCALE GENOMIC DNA]</scope>
    <source>
        <strain evidence="6 8">GY080</strain>
    </source>
</reference>
<dbReference type="EMBL" id="LQCI01000052">
    <property type="protein sequence ID" value="KZB79292.1"/>
    <property type="molecule type" value="Genomic_DNA"/>
</dbReference>
<dbReference type="GO" id="GO:0016757">
    <property type="term" value="F:glycosyltransferase activity"/>
    <property type="evidence" value="ECO:0007669"/>
    <property type="project" value="UniProtKB-KW"/>
</dbReference>
<keyword evidence="4" id="KW-0812">Transmembrane</keyword>